<keyword evidence="3" id="KW-1185">Reference proteome</keyword>
<proteinExistence type="predicted"/>
<protein>
    <submittedName>
        <fullName evidence="2">DUF2796 domain-containing protein</fullName>
    </submittedName>
</protein>
<feature type="signal peptide" evidence="1">
    <location>
        <begin position="1"/>
        <end position="21"/>
    </location>
</feature>
<dbReference type="AlphaFoldDB" id="A0A839HRJ8"/>
<dbReference type="RefSeq" id="WP_182663943.1">
    <property type="nucleotide sequence ID" value="NZ_JACIVI010000003.1"/>
</dbReference>
<dbReference type="InterPro" id="IPR021253">
    <property type="entry name" value="ZrgA-like"/>
</dbReference>
<keyword evidence="1" id="KW-0732">Signal</keyword>
<comment type="caution">
    <text evidence="2">The sequence shown here is derived from an EMBL/GenBank/DDBJ whole genome shotgun (WGS) entry which is preliminary data.</text>
</comment>
<dbReference type="Pfam" id="PF10986">
    <property type="entry name" value="ZrgA"/>
    <property type="match status" value="1"/>
</dbReference>
<evidence type="ECO:0000313" key="3">
    <source>
        <dbReference type="Proteomes" id="UP000586093"/>
    </source>
</evidence>
<organism evidence="2 3">
    <name type="scientific">Aquariibacter albus</name>
    <dbReference type="NCBI Taxonomy" id="2759899"/>
    <lineage>
        <taxon>Bacteria</taxon>
        <taxon>Pseudomonadati</taxon>
        <taxon>Pseudomonadota</taxon>
        <taxon>Betaproteobacteria</taxon>
        <taxon>Burkholderiales</taxon>
        <taxon>Sphaerotilaceae</taxon>
        <taxon>Aquariibacter</taxon>
    </lineage>
</organism>
<feature type="chain" id="PRO_5032557660" evidence="1">
    <location>
        <begin position="22"/>
        <end position="172"/>
    </location>
</feature>
<accession>A0A839HRJ8</accession>
<gene>
    <name evidence="2" type="ORF">H4F90_09560</name>
</gene>
<dbReference type="EMBL" id="JACIVI010000003">
    <property type="protein sequence ID" value="MBB1162228.1"/>
    <property type="molecule type" value="Genomic_DNA"/>
</dbReference>
<name>A0A839HRJ8_9BURK</name>
<evidence type="ECO:0000313" key="2">
    <source>
        <dbReference type="EMBL" id="MBB1162228.1"/>
    </source>
</evidence>
<sequence length="172" mass="18013">MPRAALLLTLILPCALLPAQAAPGAHQHGVVTLEVAIDGAELSLGLRAPLDDLIGFERAPRTAAERQAAAELLRSLRAPGALFEPSAAAGCTLAAATVQAPVLEGGAAGADHAELVADYRYQCAQPQALRGLKHRLFADFRRIARIDAAVAGPRGQALHKLKRPADTLSWPQ</sequence>
<reference evidence="2 3" key="1">
    <citation type="submission" date="2020-08" db="EMBL/GenBank/DDBJ databases">
        <title>Aquariorum lacteus gen. nov., sp. nov., a new member of the family Comamonadaceae, isolated from freshwater aquarium.</title>
        <authorList>
            <person name="Chun S.-J."/>
        </authorList>
    </citation>
    <scope>NUCLEOTIDE SEQUENCE [LARGE SCALE GENOMIC DNA]</scope>
    <source>
        <strain evidence="2 3">SJAQ100</strain>
    </source>
</reference>
<evidence type="ECO:0000256" key="1">
    <source>
        <dbReference type="SAM" id="SignalP"/>
    </source>
</evidence>
<dbReference type="Proteomes" id="UP000586093">
    <property type="component" value="Unassembled WGS sequence"/>
</dbReference>